<gene>
    <name evidence="1" type="ORF">QWJ08_20880</name>
</gene>
<proteinExistence type="predicted"/>
<organism evidence="1 2">
    <name type="scientific">Vibrio agarivorans</name>
    <dbReference type="NCBI Taxonomy" id="153622"/>
    <lineage>
        <taxon>Bacteria</taxon>
        <taxon>Pseudomonadati</taxon>
        <taxon>Pseudomonadota</taxon>
        <taxon>Gammaproteobacteria</taxon>
        <taxon>Vibrionales</taxon>
        <taxon>Vibrionaceae</taxon>
        <taxon>Vibrio</taxon>
    </lineage>
</organism>
<keyword evidence="2" id="KW-1185">Reference proteome</keyword>
<dbReference type="RefSeq" id="WP_289963961.1">
    <property type="nucleotide sequence ID" value="NZ_JAUEOZ010000003.1"/>
</dbReference>
<reference evidence="1" key="1">
    <citation type="submission" date="2024-05" db="EMBL/GenBank/DDBJ databases">
        <title>Genome Sequences of Four Agar- Degrading Marine Bacteria.</title>
        <authorList>
            <person name="Phillips E.K."/>
            <person name="Shaffer J.C."/>
            <person name="Henson M.W."/>
            <person name="Temperton B."/>
            <person name="Thrash C.J."/>
            <person name="Martin M.O."/>
        </authorList>
    </citation>
    <scope>NUCLEOTIDE SEQUENCE</scope>
    <source>
        <strain evidence="1">EKP203</strain>
    </source>
</reference>
<evidence type="ECO:0000313" key="1">
    <source>
        <dbReference type="EMBL" id="MDN2483810.1"/>
    </source>
</evidence>
<feature type="non-terminal residue" evidence="1">
    <location>
        <position position="1"/>
    </location>
</feature>
<evidence type="ECO:0000313" key="2">
    <source>
        <dbReference type="Proteomes" id="UP001169719"/>
    </source>
</evidence>
<sequence length="122" mass="14033">AIQLSNGTGYTIEHIGRGELPTTKHLFSDRGMIVVHRRLVPLSRVETRKRLKSYFMGEALSYIEINDCDDAARLFHPIEFLKGADLDERSNKQFHTLLSQLNIDDSEGVLLEQFILQLHRKV</sequence>
<protein>
    <submittedName>
        <fullName evidence="1">Uncharacterized protein</fullName>
    </submittedName>
</protein>
<accession>A0ABT7Y735</accession>
<dbReference type="Proteomes" id="UP001169719">
    <property type="component" value="Unassembled WGS sequence"/>
</dbReference>
<name>A0ABT7Y735_9VIBR</name>
<comment type="caution">
    <text evidence="1">The sequence shown here is derived from an EMBL/GenBank/DDBJ whole genome shotgun (WGS) entry which is preliminary data.</text>
</comment>
<dbReference type="EMBL" id="JAUEOZ010000003">
    <property type="protein sequence ID" value="MDN2483810.1"/>
    <property type="molecule type" value="Genomic_DNA"/>
</dbReference>